<dbReference type="PROSITE" id="PS51450">
    <property type="entry name" value="LRR"/>
    <property type="match status" value="1"/>
</dbReference>
<dbReference type="AlphaFoldDB" id="A0AAW1JH02"/>
<dbReference type="Pfam" id="PF13855">
    <property type="entry name" value="LRR_8"/>
    <property type="match status" value="1"/>
</dbReference>
<keyword evidence="1" id="KW-0433">Leucine-rich repeat</keyword>
<protein>
    <submittedName>
        <fullName evidence="4">Leucine rich repeat</fullName>
    </submittedName>
</protein>
<dbReference type="PANTHER" id="PTHR48051">
    <property type="match status" value="1"/>
</dbReference>
<evidence type="ECO:0000313" key="4">
    <source>
        <dbReference type="EMBL" id="KAK9702714.1"/>
    </source>
</evidence>
<evidence type="ECO:0000256" key="2">
    <source>
        <dbReference type="ARBA" id="ARBA00022737"/>
    </source>
</evidence>
<dbReference type="InterPro" id="IPR003591">
    <property type="entry name" value="Leu-rich_rpt_typical-subtyp"/>
</dbReference>
<feature type="compositionally biased region" description="Basic and acidic residues" evidence="3">
    <location>
        <begin position="221"/>
        <end position="236"/>
    </location>
</feature>
<dbReference type="PANTHER" id="PTHR48051:SF54">
    <property type="entry name" value="LEUCINE-RICH REPEAT-CONTAINING PROTEIN"/>
    <property type="match status" value="1"/>
</dbReference>
<evidence type="ECO:0000256" key="3">
    <source>
        <dbReference type="SAM" id="MobiDB-lite"/>
    </source>
</evidence>
<sequence>MSRIDVICDHSQQDLKVVPLRVLEMCNLQMLYLEGNGLEALPTNIFQKLPKLIWLDLRNNKLREIPTGIANHAWLENLLLEQNALEKLPNELGFVPKLVVLQLAKNPLQYPSNDIVSQGTQAICLYLRNQYNKENGLPEELANESAESKKIIKRKKKVIKEKINIRELIRKSSHHSKLSAENMPTICIKSLSSEACNVIKNEDSVKSVLCAIHSPRNASKAIRDKETPTHEHQRPEESEENIGQRIKSDLDREIERVTRGARKAATTRKKPPSSQFLEINAEIGATERDYERMPSRSDLAKDVEKIVKKRRNVPKKNCDLQKLINELISQLKALEVANETNQTPNSEIEKNEKEIQTIISLHKRVMELQQKNAGSL</sequence>
<keyword evidence="5" id="KW-1185">Reference proteome</keyword>
<feature type="region of interest" description="Disordered" evidence="3">
    <location>
        <begin position="220"/>
        <end position="245"/>
    </location>
</feature>
<evidence type="ECO:0000256" key="1">
    <source>
        <dbReference type="ARBA" id="ARBA00022614"/>
    </source>
</evidence>
<dbReference type="InterPro" id="IPR032675">
    <property type="entry name" value="LRR_dom_sf"/>
</dbReference>
<proteinExistence type="predicted"/>
<name>A0AAW1JH02_POPJA</name>
<accession>A0AAW1JH02</accession>
<dbReference type="SUPFAM" id="SSF52058">
    <property type="entry name" value="L domain-like"/>
    <property type="match status" value="1"/>
</dbReference>
<dbReference type="Gene3D" id="3.80.10.10">
    <property type="entry name" value="Ribonuclease Inhibitor"/>
    <property type="match status" value="1"/>
</dbReference>
<dbReference type="InterPro" id="IPR050216">
    <property type="entry name" value="LRR_domain-containing"/>
</dbReference>
<organism evidence="4 5">
    <name type="scientific">Popillia japonica</name>
    <name type="common">Japanese beetle</name>
    <dbReference type="NCBI Taxonomy" id="7064"/>
    <lineage>
        <taxon>Eukaryota</taxon>
        <taxon>Metazoa</taxon>
        <taxon>Ecdysozoa</taxon>
        <taxon>Arthropoda</taxon>
        <taxon>Hexapoda</taxon>
        <taxon>Insecta</taxon>
        <taxon>Pterygota</taxon>
        <taxon>Neoptera</taxon>
        <taxon>Endopterygota</taxon>
        <taxon>Coleoptera</taxon>
        <taxon>Polyphaga</taxon>
        <taxon>Scarabaeiformia</taxon>
        <taxon>Scarabaeidae</taxon>
        <taxon>Rutelinae</taxon>
        <taxon>Popillia</taxon>
    </lineage>
</organism>
<dbReference type="SMART" id="SM00369">
    <property type="entry name" value="LRR_TYP"/>
    <property type="match status" value="2"/>
</dbReference>
<comment type="caution">
    <text evidence="4">The sequence shown here is derived from an EMBL/GenBank/DDBJ whole genome shotgun (WGS) entry which is preliminary data.</text>
</comment>
<dbReference type="InterPro" id="IPR001611">
    <property type="entry name" value="Leu-rich_rpt"/>
</dbReference>
<reference evidence="4 5" key="1">
    <citation type="journal article" date="2024" name="BMC Genomics">
        <title>De novo assembly and annotation of Popillia japonica's genome with initial clues to its potential as an invasive pest.</title>
        <authorList>
            <person name="Cucini C."/>
            <person name="Boschi S."/>
            <person name="Funari R."/>
            <person name="Cardaioli E."/>
            <person name="Iannotti N."/>
            <person name="Marturano G."/>
            <person name="Paoli F."/>
            <person name="Bruttini M."/>
            <person name="Carapelli A."/>
            <person name="Frati F."/>
            <person name="Nardi F."/>
        </authorList>
    </citation>
    <scope>NUCLEOTIDE SEQUENCE [LARGE SCALE GENOMIC DNA]</scope>
    <source>
        <strain evidence="4">DMR45628</strain>
    </source>
</reference>
<evidence type="ECO:0000313" key="5">
    <source>
        <dbReference type="Proteomes" id="UP001458880"/>
    </source>
</evidence>
<dbReference type="GO" id="GO:0005737">
    <property type="term" value="C:cytoplasm"/>
    <property type="evidence" value="ECO:0007669"/>
    <property type="project" value="TreeGrafter"/>
</dbReference>
<gene>
    <name evidence="4" type="ORF">QE152_g29757</name>
</gene>
<keyword evidence="2" id="KW-0677">Repeat</keyword>
<dbReference type="EMBL" id="JASPKY010000385">
    <property type="protein sequence ID" value="KAK9702714.1"/>
    <property type="molecule type" value="Genomic_DNA"/>
</dbReference>
<dbReference type="Proteomes" id="UP001458880">
    <property type="component" value="Unassembled WGS sequence"/>
</dbReference>